<dbReference type="InterPro" id="IPR043128">
    <property type="entry name" value="Rev_trsase/Diguanyl_cyclase"/>
</dbReference>
<feature type="transmembrane region" description="Helical" evidence="1">
    <location>
        <begin position="374"/>
        <end position="392"/>
    </location>
</feature>
<feature type="transmembrane region" description="Helical" evidence="1">
    <location>
        <begin position="184"/>
        <end position="203"/>
    </location>
</feature>
<dbReference type="InterPro" id="IPR050469">
    <property type="entry name" value="Diguanylate_Cyclase"/>
</dbReference>
<dbReference type="NCBIfam" id="TIGR00254">
    <property type="entry name" value="GGDEF"/>
    <property type="match status" value="1"/>
</dbReference>
<organism evidence="3 4">
    <name type="scientific">Waltera intestinalis</name>
    <dbReference type="NCBI Taxonomy" id="2606635"/>
    <lineage>
        <taxon>Bacteria</taxon>
        <taxon>Bacillati</taxon>
        <taxon>Bacillota</taxon>
        <taxon>Clostridia</taxon>
        <taxon>Lachnospirales</taxon>
        <taxon>Lachnospiraceae</taxon>
        <taxon>Waltera</taxon>
    </lineage>
</organism>
<name>A0A6L5YJQ4_9FIRM</name>
<dbReference type="PANTHER" id="PTHR45138">
    <property type="entry name" value="REGULATORY COMPONENTS OF SENSORY TRANSDUCTION SYSTEM"/>
    <property type="match status" value="1"/>
</dbReference>
<dbReference type="PANTHER" id="PTHR45138:SF9">
    <property type="entry name" value="DIGUANYLATE CYCLASE DGCM-RELATED"/>
    <property type="match status" value="1"/>
</dbReference>
<dbReference type="GO" id="GO:0052621">
    <property type="term" value="F:diguanylate cyclase activity"/>
    <property type="evidence" value="ECO:0007669"/>
    <property type="project" value="TreeGrafter"/>
</dbReference>
<feature type="transmembrane region" description="Helical" evidence="1">
    <location>
        <begin position="306"/>
        <end position="324"/>
    </location>
</feature>
<feature type="transmembrane region" description="Helical" evidence="1">
    <location>
        <begin position="344"/>
        <end position="362"/>
    </location>
</feature>
<reference evidence="3 4" key="1">
    <citation type="submission" date="2019-08" db="EMBL/GenBank/DDBJ databases">
        <title>In-depth cultivation of the pig gut microbiome towards novel bacterial diversity and tailored functional studies.</title>
        <authorList>
            <person name="Wylensek D."/>
            <person name="Hitch T.C.A."/>
            <person name="Clavel T."/>
        </authorList>
    </citation>
    <scope>NUCLEOTIDE SEQUENCE [LARGE SCALE GENOMIC DNA]</scope>
    <source>
        <strain evidence="3 4">WCA3-601-WT-6H</strain>
    </source>
</reference>
<keyword evidence="1" id="KW-0812">Transmembrane</keyword>
<dbReference type="AlphaFoldDB" id="A0A6L5YJQ4"/>
<feature type="domain" description="GGDEF" evidence="2">
    <location>
        <begin position="435"/>
        <end position="566"/>
    </location>
</feature>
<dbReference type="InterPro" id="IPR000160">
    <property type="entry name" value="GGDEF_dom"/>
</dbReference>
<keyword evidence="1" id="KW-1133">Transmembrane helix</keyword>
<dbReference type="Proteomes" id="UP000476055">
    <property type="component" value="Unassembled WGS sequence"/>
</dbReference>
<dbReference type="EMBL" id="VUMU01000009">
    <property type="protein sequence ID" value="MST58253.1"/>
    <property type="molecule type" value="Genomic_DNA"/>
</dbReference>
<proteinExistence type="predicted"/>
<evidence type="ECO:0000256" key="1">
    <source>
        <dbReference type="SAM" id="Phobius"/>
    </source>
</evidence>
<sequence length="566" mass="64682">MVPDYYNIIHMNTNTNNHKTSYSITRGLFFLIMCSVIFTVLYYSLPRQNREPAISDYIDFSEGWTTSDGSPVDFSHISGTCTVTKKLPALTHDMALFFFYKSSNVTILIDDRLIYETMQPESVFFGKTPGASYVSLPIYREDSGRTLTLVIDNPYGDGSGKINDMYLGRSEDILISRIRNKAPGFGISFLIAHLGLAFILFYLPLHKKHIIGSEMLYLGLFALNIGIFMLADNRMLQLILRNSHIYHTIAELFMMLITIPLFLYLGKMYTEYSPVMVQTVCLISVMDFSIRFCLNLTGQKDFHESLRLTHITFSILIALVIYVIGKGFYQNQKQHLKHNLYHNLGILCLCFGVLLDILLLWFGSAPETSFFTRIGVLLFLIMEAVHVTLRLMTNYQEGVRMQLLSRLAYRDGLTDLLNRTSYMEELKRLDASHNFHVLLALYDVNNLKYVNDTYGHQSGDEMIRRVADTLSAHLGSLGKCYRIGGDEFVFLSTAADSEKEFLKLQRDFEASLGVLKLPDGSEHPITVAMGYSVLPHNMPRSMDDVVREADVKMYEAKRRMKTENRS</sequence>
<feature type="transmembrane region" description="Helical" evidence="1">
    <location>
        <begin position="215"/>
        <end position="233"/>
    </location>
</feature>
<dbReference type="Pfam" id="PF00990">
    <property type="entry name" value="GGDEF"/>
    <property type="match status" value="1"/>
</dbReference>
<dbReference type="SUPFAM" id="SSF55073">
    <property type="entry name" value="Nucleotide cyclase"/>
    <property type="match status" value="1"/>
</dbReference>
<dbReference type="PROSITE" id="PS50887">
    <property type="entry name" value="GGDEF"/>
    <property type="match status" value="1"/>
</dbReference>
<dbReference type="SMART" id="SM00267">
    <property type="entry name" value="GGDEF"/>
    <property type="match status" value="1"/>
</dbReference>
<comment type="caution">
    <text evidence="3">The sequence shown here is derived from an EMBL/GenBank/DDBJ whole genome shotgun (WGS) entry which is preliminary data.</text>
</comment>
<evidence type="ECO:0000313" key="3">
    <source>
        <dbReference type="EMBL" id="MST58253.1"/>
    </source>
</evidence>
<keyword evidence="1" id="KW-0472">Membrane</keyword>
<feature type="transmembrane region" description="Helical" evidence="1">
    <location>
        <begin position="27"/>
        <end position="45"/>
    </location>
</feature>
<accession>A0A6L5YJQ4</accession>
<dbReference type="Gene3D" id="3.30.70.270">
    <property type="match status" value="1"/>
</dbReference>
<dbReference type="InterPro" id="IPR029787">
    <property type="entry name" value="Nucleotide_cyclase"/>
</dbReference>
<evidence type="ECO:0000259" key="2">
    <source>
        <dbReference type="PROSITE" id="PS50887"/>
    </source>
</evidence>
<evidence type="ECO:0000313" key="4">
    <source>
        <dbReference type="Proteomes" id="UP000476055"/>
    </source>
</evidence>
<dbReference type="CDD" id="cd01949">
    <property type="entry name" value="GGDEF"/>
    <property type="match status" value="1"/>
</dbReference>
<feature type="transmembrane region" description="Helical" evidence="1">
    <location>
        <begin position="245"/>
        <end position="266"/>
    </location>
</feature>
<keyword evidence="4" id="KW-1185">Reference proteome</keyword>
<protein>
    <submittedName>
        <fullName evidence="3">GGDEF domain-containing protein</fullName>
    </submittedName>
</protein>
<gene>
    <name evidence="3" type="ORF">FYJ59_08395</name>
</gene>